<protein>
    <recommendedName>
        <fullName evidence="4">EamA-like transporter family protein</fullName>
    </recommendedName>
</protein>
<feature type="transmembrane region" description="Helical" evidence="1">
    <location>
        <begin position="133"/>
        <end position="150"/>
    </location>
</feature>
<dbReference type="PANTHER" id="PTHR34821:SF2">
    <property type="entry name" value="INNER MEMBRANE PROTEIN YDCZ"/>
    <property type="match status" value="1"/>
</dbReference>
<dbReference type="GO" id="GO:0005886">
    <property type="term" value="C:plasma membrane"/>
    <property type="evidence" value="ECO:0007669"/>
    <property type="project" value="TreeGrafter"/>
</dbReference>
<dbReference type="Proteomes" id="UP000064939">
    <property type="component" value="Chromosome"/>
</dbReference>
<dbReference type="EMBL" id="CP012808">
    <property type="protein sequence ID" value="ALH94508.1"/>
    <property type="molecule type" value="Genomic_DNA"/>
</dbReference>
<dbReference type="KEGG" id="aei:AOY20_02540"/>
<dbReference type="AlphaFoldDB" id="A0A0N9V5K4"/>
<keyword evidence="1" id="KW-0812">Transmembrane</keyword>
<proteinExistence type="predicted"/>
<organism evidence="2 3">
    <name type="scientific">Acinetobacter equi</name>
    <dbReference type="NCBI Taxonomy" id="1324350"/>
    <lineage>
        <taxon>Bacteria</taxon>
        <taxon>Pseudomonadati</taxon>
        <taxon>Pseudomonadota</taxon>
        <taxon>Gammaproteobacteria</taxon>
        <taxon>Moraxellales</taxon>
        <taxon>Moraxellaceae</taxon>
        <taxon>Acinetobacter</taxon>
    </lineage>
</organism>
<dbReference type="PANTHER" id="PTHR34821">
    <property type="entry name" value="INNER MEMBRANE PROTEIN YDCZ"/>
    <property type="match status" value="1"/>
</dbReference>
<keyword evidence="1" id="KW-0472">Membrane</keyword>
<dbReference type="STRING" id="1324350.AOY20_02540"/>
<reference evidence="2 3" key="1">
    <citation type="journal article" date="2015" name="Int. J. Syst. Evol. Microbiol.">
        <title>Acinetobacter equi sp. nov. isolated from horse faeces.</title>
        <authorList>
            <person name="Poppel M.T."/>
            <person name="Skiebe E."/>
            <person name="Laue M."/>
            <person name="Bergmann H."/>
            <person name="Ebersberger I."/>
            <person name="Garn T."/>
            <person name="Fruth A."/>
            <person name="Baumgardt S."/>
            <person name="Busse H.J."/>
            <person name="Wilharm G."/>
        </authorList>
    </citation>
    <scope>NUCLEOTIDE SEQUENCE [LARGE SCALE GENOMIC DNA]</scope>
    <source>
        <strain evidence="2 3">114</strain>
    </source>
</reference>
<evidence type="ECO:0000313" key="3">
    <source>
        <dbReference type="Proteomes" id="UP000064939"/>
    </source>
</evidence>
<gene>
    <name evidence="2" type="ORF">AOY20_02540</name>
</gene>
<keyword evidence="1" id="KW-1133">Transmembrane helix</keyword>
<evidence type="ECO:0008006" key="4">
    <source>
        <dbReference type="Google" id="ProtNLM"/>
    </source>
</evidence>
<name>A0A0N9V5K4_9GAMM</name>
<dbReference type="Pfam" id="PF04657">
    <property type="entry name" value="DMT_YdcZ"/>
    <property type="match status" value="1"/>
</dbReference>
<dbReference type="InterPro" id="IPR006750">
    <property type="entry name" value="YdcZ"/>
</dbReference>
<keyword evidence="3" id="KW-1185">Reference proteome</keyword>
<accession>A0A0N9V5K4</accession>
<dbReference type="OrthoDB" id="7864805at2"/>
<evidence type="ECO:0000256" key="1">
    <source>
        <dbReference type="SAM" id="Phobius"/>
    </source>
</evidence>
<evidence type="ECO:0000313" key="2">
    <source>
        <dbReference type="EMBL" id="ALH94508.1"/>
    </source>
</evidence>
<feature type="transmembrane region" description="Helical" evidence="1">
    <location>
        <begin position="71"/>
        <end position="94"/>
    </location>
</feature>
<sequence>MKMYGLLFLLIPLAIGIGVALTLQTAINSQLKEYLSSHLQTALFSFLIGTIALCCLVFIENSEKPNLHQILTIPWYLWLGGYLGAYAITVSIFSAPKLGFLSFSGLVIFGQIMTSMILDHYGFLGVDKTPIHWQRFLGGVVIFIGVLLTLQR</sequence>
<feature type="transmembrane region" description="Helical" evidence="1">
    <location>
        <begin position="38"/>
        <end position="59"/>
    </location>
</feature>